<dbReference type="Proteomes" id="UP000659904">
    <property type="component" value="Unassembled WGS sequence"/>
</dbReference>
<comment type="caution">
    <text evidence="1">The sequence shown here is derived from an EMBL/GenBank/DDBJ whole genome shotgun (WGS) entry which is preliminary data.</text>
</comment>
<name>A0A8J3KFY0_9ACTN</name>
<protein>
    <submittedName>
        <fullName evidence="1">Uncharacterized protein</fullName>
    </submittedName>
</protein>
<keyword evidence="2" id="KW-1185">Reference proteome</keyword>
<sequence length="194" mass="19542">MGTFLVLGQCLALVLLGQIGGDMGEDALPESTQDGRLELGREPDQGGLGLGRGLQSCQGGKFGERLGDDGGLLGVDGSGGEGFGGGGKAVQRPGELDGLLGGAYADAPVLAQPDRCAGRAVGGRDGTGVELADEGQLHAGQAFPQAVRGIECSDQLSVGQRPHGCVGAGGDCPLCLRQCFPHGSTLELTYDIPR</sequence>
<accession>A0A8J3KFY0</accession>
<organism evidence="1 2">
    <name type="scientific">Catellatospora citrea</name>
    <dbReference type="NCBI Taxonomy" id="53366"/>
    <lineage>
        <taxon>Bacteria</taxon>
        <taxon>Bacillati</taxon>
        <taxon>Actinomycetota</taxon>
        <taxon>Actinomycetes</taxon>
        <taxon>Micromonosporales</taxon>
        <taxon>Micromonosporaceae</taxon>
        <taxon>Catellatospora</taxon>
    </lineage>
</organism>
<proteinExistence type="predicted"/>
<gene>
    <name evidence="1" type="ORF">Cci01nite_44400</name>
</gene>
<dbReference type="AlphaFoldDB" id="A0A8J3KFY0"/>
<reference evidence="1 2" key="1">
    <citation type="submission" date="2021-01" db="EMBL/GenBank/DDBJ databases">
        <title>Whole genome shotgun sequence of Catellatospora citrea NBRC 14495.</title>
        <authorList>
            <person name="Komaki H."/>
            <person name="Tamura T."/>
        </authorList>
    </citation>
    <scope>NUCLEOTIDE SEQUENCE [LARGE SCALE GENOMIC DNA]</scope>
    <source>
        <strain evidence="1 2">NBRC 14495</strain>
    </source>
</reference>
<dbReference type="EMBL" id="BONH01000020">
    <property type="protein sequence ID" value="GIF99346.1"/>
    <property type="molecule type" value="Genomic_DNA"/>
</dbReference>
<evidence type="ECO:0000313" key="2">
    <source>
        <dbReference type="Proteomes" id="UP000659904"/>
    </source>
</evidence>
<evidence type="ECO:0000313" key="1">
    <source>
        <dbReference type="EMBL" id="GIF99346.1"/>
    </source>
</evidence>